<reference evidence="2 3" key="1">
    <citation type="submission" date="2019-04" db="EMBL/GenBank/DDBJ databases">
        <title>Natronomonas sp. F20-122 a newhaloarchaeon isolated from a saline saltern of Isla Bacuta, Huelva, Spain.</title>
        <authorList>
            <person name="Duran-Viseras A."/>
            <person name="Sanchez-Porro C."/>
            <person name="Ventosa A."/>
        </authorList>
    </citation>
    <scope>NUCLEOTIDE SEQUENCE [LARGE SCALE GENOMIC DNA]</scope>
    <source>
        <strain evidence="2 3">F20-122</strain>
    </source>
</reference>
<accession>A0A4U5JF51</accession>
<dbReference type="Proteomes" id="UP000308037">
    <property type="component" value="Unassembled WGS sequence"/>
</dbReference>
<proteinExistence type="predicted"/>
<evidence type="ECO:0000256" key="1">
    <source>
        <dbReference type="SAM" id="MobiDB-lite"/>
    </source>
</evidence>
<keyword evidence="3" id="KW-1185">Reference proteome</keyword>
<gene>
    <name evidence="2" type="ORF">DM868_02615</name>
</gene>
<protein>
    <submittedName>
        <fullName evidence="2">Uncharacterized protein</fullName>
    </submittedName>
</protein>
<dbReference type="EMBL" id="QKNX01000001">
    <property type="protein sequence ID" value="TKR27992.1"/>
    <property type="molecule type" value="Genomic_DNA"/>
</dbReference>
<feature type="region of interest" description="Disordered" evidence="1">
    <location>
        <begin position="324"/>
        <end position="344"/>
    </location>
</feature>
<feature type="compositionally biased region" description="Polar residues" evidence="1">
    <location>
        <begin position="334"/>
        <end position="344"/>
    </location>
</feature>
<dbReference type="OrthoDB" id="240673at2157"/>
<evidence type="ECO:0000313" key="2">
    <source>
        <dbReference type="EMBL" id="TKR27992.1"/>
    </source>
</evidence>
<organism evidence="2 3">
    <name type="scientific">Natronomonas salsuginis</name>
    <dbReference type="NCBI Taxonomy" id="2217661"/>
    <lineage>
        <taxon>Archaea</taxon>
        <taxon>Methanobacteriati</taxon>
        <taxon>Methanobacteriota</taxon>
        <taxon>Stenosarchaea group</taxon>
        <taxon>Halobacteria</taxon>
        <taxon>Halobacteriales</taxon>
        <taxon>Natronomonadaceae</taxon>
        <taxon>Natronomonas</taxon>
    </lineage>
</organism>
<dbReference type="AlphaFoldDB" id="A0A4U5JF51"/>
<comment type="caution">
    <text evidence="2">The sequence shown here is derived from an EMBL/GenBank/DDBJ whole genome shotgun (WGS) entry which is preliminary data.</text>
</comment>
<dbReference type="RefSeq" id="WP_137275292.1">
    <property type="nucleotide sequence ID" value="NZ_QKNX01000001.1"/>
</dbReference>
<sequence>MPKLKRRKDGGYYLHASGDENPINTFQVTDRGAEIVKSSGRELGEFFPDQLFFLLYDLGHLSTKNSGETGGEIIGQDLPSEVYQALSVEDRVQVARKIVQTHGVEELYTGETAKWVCSILDQSTATLQPLVEDIAESAGYSFETILEYSKLVHDGGNSLEIALCADLQIRYLREVATFDVDDGQEREREVLGADNKFVYLKTPTEDTFTFGIPGDKPIEIADDLSAELDRVWSPGIGTAGFAALTTMEVERRYDVDDGIVLPAERLNDFPVALPPRSEVTELYESLRLLKATVDHVLSSPDASVEDGDNSVCDRWQDELEKRLTSGTDGADSLGAQQNSRTDHTVQTYRDCYGNGSEITDYKYIEWSQPSESEQLRLFGFGIFEHGEEVKVPVAPESERPLPVYPQSESELEQAIELLDEFPSKPSA</sequence>
<name>A0A4U5JF51_9EURY</name>
<evidence type="ECO:0000313" key="3">
    <source>
        <dbReference type="Proteomes" id="UP000308037"/>
    </source>
</evidence>